<reference evidence="5 6" key="1">
    <citation type="submission" date="2019-10" db="EMBL/GenBank/DDBJ databases">
        <title>The Genome Sequence of Clostridium tarantellae Isolated from Fish Brain.</title>
        <authorList>
            <person name="Bano L."/>
            <person name="Kiel M."/>
            <person name="Sales G."/>
            <person name="Doxey A.C."/>
            <person name="Mansfield M.J."/>
            <person name="Schiavone M."/>
            <person name="Rossetto O."/>
            <person name="Pirazzini M."/>
            <person name="Dobrindt U."/>
            <person name="Montecucco C."/>
        </authorList>
    </citation>
    <scope>NUCLEOTIDE SEQUENCE [LARGE SCALE GENOMIC DNA]</scope>
    <source>
        <strain evidence="5 6">DSM 3997</strain>
    </source>
</reference>
<keyword evidence="6" id="KW-1185">Reference proteome</keyword>
<dbReference type="AlphaFoldDB" id="A0A6I1MJR8"/>
<dbReference type="SMART" id="SM00382">
    <property type="entry name" value="AAA"/>
    <property type="match status" value="1"/>
</dbReference>
<comment type="caution">
    <text evidence="5">The sequence shown here is derived from an EMBL/GenBank/DDBJ whole genome shotgun (WGS) entry which is preliminary data.</text>
</comment>
<evidence type="ECO:0000259" key="4">
    <source>
        <dbReference type="PROSITE" id="PS50893"/>
    </source>
</evidence>
<evidence type="ECO:0000313" key="5">
    <source>
        <dbReference type="EMBL" id="MPQ42953.1"/>
    </source>
</evidence>
<dbReference type="PROSITE" id="PS50893">
    <property type="entry name" value="ABC_TRANSPORTER_2"/>
    <property type="match status" value="1"/>
</dbReference>
<keyword evidence="3 5" id="KW-0067">ATP-binding</keyword>
<dbReference type="PROSITE" id="PS00211">
    <property type="entry name" value="ABC_TRANSPORTER_1"/>
    <property type="match status" value="1"/>
</dbReference>
<dbReference type="Gene3D" id="3.40.50.300">
    <property type="entry name" value="P-loop containing nucleotide triphosphate hydrolases"/>
    <property type="match status" value="1"/>
</dbReference>
<keyword evidence="2" id="KW-0547">Nucleotide-binding</keyword>
<evidence type="ECO:0000256" key="3">
    <source>
        <dbReference type="ARBA" id="ARBA00022840"/>
    </source>
</evidence>
<evidence type="ECO:0000313" key="6">
    <source>
        <dbReference type="Proteomes" id="UP000430345"/>
    </source>
</evidence>
<name>A0A6I1MJR8_9CLOT</name>
<sequence length="196" mass="22430">MDIVIENLNKKYNNKPILDNLNIKFKENAISFILGASGIGKTTLIRILMNLEKADGGNIKGINDKRISAVFQDDCLCENLSVRLNIKLVCENISDLKIEKALEQLDLKGCMNKKVRELSGGMKRRIAILRALLYDFDLLIMDEPFKGLDKETKEKVMNFVISKVKNKTVIIITHEVCEVEYFRENSMLRIDELFMG</sequence>
<dbReference type="GO" id="GO:0005524">
    <property type="term" value="F:ATP binding"/>
    <property type="evidence" value="ECO:0007669"/>
    <property type="project" value="UniProtKB-KW"/>
</dbReference>
<dbReference type="Pfam" id="PF00005">
    <property type="entry name" value="ABC_tran"/>
    <property type="match status" value="1"/>
</dbReference>
<dbReference type="InterPro" id="IPR003593">
    <property type="entry name" value="AAA+_ATPase"/>
</dbReference>
<dbReference type="GO" id="GO:0016887">
    <property type="term" value="F:ATP hydrolysis activity"/>
    <property type="evidence" value="ECO:0007669"/>
    <property type="project" value="InterPro"/>
</dbReference>
<organism evidence="5 6">
    <name type="scientific">Clostridium tarantellae</name>
    <dbReference type="NCBI Taxonomy" id="39493"/>
    <lineage>
        <taxon>Bacteria</taxon>
        <taxon>Bacillati</taxon>
        <taxon>Bacillota</taxon>
        <taxon>Clostridia</taxon>
        <taxon>Eubacteriales</taxon>
        <taxon>Clostridiaceae</taxon>
        <taxon>Clostridium</taxon>
    </lineage>
</organism>
<dbReference type="RefSeq" id="WP_152888036.1">
    <property type="nucleotide sequence ID" value="NZ_WHJC01000029.1"/>
</dbReference>
<keyword evidence="1" id="KW-0813">Transport</keyword>
<dbReference type="PANTHER" id="PTHR42781:SF8">
    <property type="entry name" value="BICARBONATE TRANSPORT ATP-BINDING PROTEIN CMPC"/>
    <property type="match status" value="1"/>
</dbReference>
<protein>
    <submittedName>
        <fullName evidence="5">ATP-binding cassette domain-containing protein</fullName>
    </submittedName>
</protein>
<proteinExistence type="predicted"/>
<dbReference type="Proteomes" id="UP000430345">
    <property type="component" value="Unassembled WGS sequence"/>
</dbReference>
<feature type="domain" description="ABC transporter" evidence="4">
    <location>
        <begin position="3"/>
        <end position="195"/>
    </location>
</feature>
<dbReference type="EMBL" id="WHJC01000029">
    <property type="protein sequence ID" value="MPQ42953.1"/>
    <property type="molecule type" value="Genomic_DNA"/>
</dbReference>
<accession>A0A6I1MJR8</accession>
<dbReference type="InterPro" id="IPR050093">
    <property type="entry name" value="ABC_SmlMolc_Importer"/>
</dbReference>
<dbReference type="OrthoDB" id="9801958at2"/>
<dbReference type="PANTHER" id="PTHR42781">
    <property type="entry name" value="SPERMIDINE/PUTRESCINE IMPORT ATP-BINDING PROTEIN POTA"/>
    <property type="match status" value="1"/>
</dbReference>
<dbReference type="InterPro" id="IPR027417">
    <property type="entry name" value="P-loop_NTPase"/>
</dbReference>
<evidence type="ECO:0000256" key="2">
    <source>
        <dbReference type="ARBA" id="ARBA00022741"/>
    </source>
</evidence>
<dbReference type="SUPFAM" id="SSF52540">
    <property type="entry name" value="P-loop containing nucleoside triphosphate hydrolases"/>
    <property type="match status" value="1"/>
</dbReference>
<dbReference type="InterPro" id="IPR003439">
    <property type="entry name" value="ABC_transporter-like_ATP-bd"/>
</dbReference>
<dbReference type="InterPro" id="IPR017871">
    <property type="entry name" value="ABC_transporter-like_CS"/>
</dbReference>
<evidence type="ECO:0000256" key="1">
    <source>
        <dbReference type="ARBA" id="ARBA00022448"/>
    </source>
</evidence>
<gene>
    <name evidence="5" type="ORF">GBZ86_04175</name>
</gene>